<keyword evidence="8 17" id="KW-0479">Metal-binding</keyword>
<gene>
    <name evidence="17" type="primary">queH</name>
    <name evidence="18" type="ordered locus">HMU00420</name>
</gene>
<dbReference type="EMBL" id="FN555004">
    <property type="protein sequence ID" value="CBG39306.1"/>
    <property type="molecule type" value="Genomic_DNA"/>
</dbReference>
<dbReference type="eggNOG" id="COG1636">
    <property type="taxonomic scope" value="Bacteria"/>
</dbReference>
<dbReference type="Pfam" id="PF02677">
    <property type="entry name" value="QueH"/>
    <property type="match status" value="1"/>
</dbReference>
<dbReference type="UniPathway" id="UPA00392"/>
<dbReference type="EC" id="1.17.99.6" evidence="4 17"/>
<dbReference type="PANTHER" id="PTHR36701:SF1">
    <property type="entry name" value="EPOXYQUEUOSINE REDUCTASE QUEH"/>
    <property type="match status" value="1"/>
</dbReference>
<keyword evidence="12 17" id="KW-0411">Iron-sulfur</keyword>
<dbReference type="GO" id="GO:0008616">
    <property type="term" value="P:tRNA queuosine(34) biosynthetic process"/>
    <property type="evidence" value="ECO:0007669"/>
    <property type="project" value="UniProtKB-UniRule"/>
</dbReference>
<dbReference type="RefSeq" id="WP_013022406.1">
    <property type="nucleotide sequence ID" value="NC_013949.1"/>
</dbReference>
<dbReference type="InterPro" id="IPR003828">
    <property type="entry name" value="QueH"/>
</dbReference>
<comment type="similarity">
    <text evidence="3 17">Belongs to the QueH family.</text>
</comment>
<protein>
    <recommendedName>
        <fullName evidence="5 17">Epoxyqueuosine reductase QueH</fullName>
        <ecNumber evidence="4 17">1.17.99.6</ecNumber>
    </recommendedName>
    <alternativeName>
        <fullName evidence="15 17">Queuosine biosynthesis protein QueH</fullName>
    </alternativeName>
</protein>
<name>D3UFN5_HELM1</name>
<proteinExistence type="inferred from homology"/>
<evidence type="ECO:0000256" key="6">
    <source>
        <dbReference type="ARBA" id="ARBA00022485"/>
    </source>
</evidence>
<feature type="disulfide bond" description="Redox-active" evidence="17">
    <location>
        <begin position="169"/>
        <end position="171"/>
    </location>
</feature>
<organism evidence="18 19">
    <name type="scientific">Helicobacter mustelae (strain ATCC 43772 / CCUG 25715 / CIP 103759 / LMG 18044 / NCTC 12198 / R85-136P)</name>
    <name type="common">Campylobacter mustelae</name>
    <dbReference type="NCBI Taxonomy" id="679897"/>
    <lineage>
        <taxon>Bacteria</taxon>
        <taxon>Pseudomonadati</taxon>
        <taxon>Campylobacterota</taxon>
        <taxon>Epsilonproteobacteria</taxon>
        <taxon>Campylobacterales</taxon>
        <taxon>Helicobacteraceae</taxon>
        <taxon>Helicobacter</taxon>
    </lineage>
</organism>
<keyword evidence="7 17" id="KW-0819">tRNA processing</keyword>
<comment type="pathway">
    <text evidence="2 17">tRNA modification; tRNA-queuosine biosynthesis.</text>
</comment>
<evidence type="ECO:0000256" key="1">
    <source>
        <dbReference type="ARBA" id="ARBA00002268"/>
    </source>
</evidence>
<keyword evidence="11 17" id="KW-0408">Iron</keyword>
<comment type="function">
    <text evidence="1 17">Catalyzes the conversion of epoxyqueuosine (oQ) to queuosine (Q), which is a hypermodified base found in the wobble positions of tRNA(Asp), tRNA(Asn), tRNA(His) and tRNA(Tyr).</text>
</comment>
<evidence type="ECO:0000256" key="16">
    <source>
        <dbReference type="ARBA" id="ARBA00047415"/>
    </source>
</evidence>
<feature type="binding site" evidence="17">
    <location>
        <position position="87"/>
    </location>
    <ligand>
        <name>[4Fe-4S] cluster</name>
        <dbReference type="ChEBI" id="CHEBI:49883"/>
    </ligand>
</feature>
<feature type="binding site" evidence="17">
    <location>
        <position position="90"/>
    </location>
    <ligand>
        <name>[4Fe-4S] cluster</name>
        <dbReference type="ChEBI" id="CHEBI:49883"/>
    </ligand>
</feature>
<comment type="catalytic activity">
    <reaction evidence="16 17">
        <text>epoxyqueuosine(34) in tRNA + AH2 = queuosine(34) in tRNA + A + H2O</text>
        <dbReference type="Rhea" id="RHEA:32159"/>
        <dbReference type="Rhea" id="RHEA-COMP:18571"/>
        <dbReference type="Rhea" id="RHEA-COMP:18582"/>
        <dbReference type="ChEBI" id="CHEBI:13193"/>
        <dbReference type="ChEBI" id="CHEBI:15377"/>
        <dbReference type="ChEBI" id="CHEBI:17499"/>
        <dbReference type="ChEBI" id="CHEBI:194431"/>
        <dbReference type="ChEBI" id="CHEBI:194443"/>
        <dbReference type="EC" id="1.17.99.6"/>
    </reaction>
</comment>
<evidence type="ECO:0000256" key="2">
    <source>
        <dbReference type="ARBA" id="ARBA00004691"/>
    </source>
</evidence>
<dbReference type="HAMAP" id="MF_02089">
    <property type="entry name" value="QueH"/>
    <property type="match status" value="1"/>
</dbReference>
<dbReference type="KEGG" id="hms:HMU00420"/>
<accession>D3UFN5</accession>
<evidence type="ECO:0000313" key="19">
    <source>
        <dbReference type="Proteomes" id="UP000001522"/>
    </source>
</evidence>
<evidence type="ECO:0000256" key="17">
    <source>
        <dbReference type="HAMAP-Rule" id="MF_02089"/>
    </source>
</evidence>
<evidence type="ECO:0000256" key="14">
    <source>
        <dbReference type="ARBA" id="ARBA00023284"/>
    </source>
</evidence>
<dbReference type="HOGENOM" id="CLU_056003_0_0_7"/>
<keyword evidence="9 17" id="KW-0671">Queuosine biosynthesis</keyword>
<evidence type="ECO:0000256" key="15">
    <source>
        <dbReference type="ARBA" id="ARBA00031446"/>
    </source>
</evidence>
<dbReference type="AlphaFoldDB" id="D3UFN5"/>
<evidence type="ECO:0000256" key="11">
    <source>
        <dbReference type="ARBA" id="ARBA00023004"/>
    </source>
</evidence>
<keyword evidence="19" id="KW-1185">Reference proteome</keyword>
<dbReference type="GO" id="GO:0046872">
    <property type="term" value="F:metal ion binding"/>
    <property type="evidence" value="ECO:0007669"/>
    <property type="project" value="UniProtKB-KW"/>
</dbReference>
<evidence type="ECO:0000256" key="3">
    <source>
        <dbReference type="ARBA" id="ARBA00008207"/>
    </source>
</evidence>
<keyword evidence="6 17" id="KW-0004">4Fe-4S</keyword>
<evidence type="ECO:0000256" key="7">
    <source>
        <dbReference type="ARBA" id="ARBA00022694"/>
    </source>
</evidence>
<evidence type="ECO:0000256" key="9">
    <source>
        <dbReference type="ARBA" id="ARBA00022785"/>
    </source>
</evidence>
<dbReference type="Proteomes" id="UP000001522">
    <property type="component" value="Chromosome"/>
</dbReference>
<evidence type="ECO:0000256" key="8">
    <source>
        <dbReference type="ARBA" id="ARBA00022723"/>
    </source>
</evidence>
<evidence type="ECO:0000256" key="13">
    <source>
        <dbReference type="ARBA" id="ARBA00023157"/>
    </source>
</evidence>
<feature type="binding site" evidence="17">
    <location>
        <position position="7"/>
    </location>
    <ligand>
        <name>[4Fe-4S] cluster</name>
        <dbReference type="ChEBI" id="CHEBI:49883"/>
    </ligand>
</feature>
<evidence type="ECO:0000256" key="5">
    <source>
        <dbReference type="ARBA" id="ARBA00016895"/>
    </source>
</evidence>
<keyword evidence="10 17" id="KW-0560">Oxidoreductase</keyword>
<reference evidence="18 19" key="1">
    <citation type="journal article" date="2010" name="BMC Genomics">
        <title>Comparative genomics and proteomics of Helicobacter mustelae, an ulcerogenic and carcinogenic gastric pathogen.</title>
        <authorList>
            <person name="O'Toole P.W."/>
            <person name="Snelling W.J."/>
            <person name="Canchaya C."/>
            <person name="Forde B.M."/>
            <person name="Hardie K.R."/>
            <person name="Josenhans C."/>
            <person name="Graham R.L.J."/>
            <person name="McMullan G."/>
            <person name="Parkhill J."/>
            <person name="Belda E."/>
            <person name="Bentley S.D."/>
        </authorList>
    </citation>
    <scope>NUCLEOTIDE SEQUENCE [LARGE SCALE GENOMIC DNA]</scope>
    <source>
        <strain evidence="19">ATCC 43772 / LMG 18044 / NCTC 12198 / 12198</strain>
    </source>
</reference>
<evidence type="ECO:0000313" key="18">
    <source>
        <dbReference type="EMBL" id="CBG39306.1"/>
    </source>
</evidence>
<evidence type="ECO:0000256" key="4">
    <source>
        <dbReference type="ARBA" id="ARBA00012622"/>
    </source>
</evidence>
<dbReference type="PANTHER" id="PTHR36701">
    <property type="entry name" value="EPOXYQUEUOSINE REDUCTASE QUEH"/>
    <property type="match status" value="1"/>
</dbReference>
<dbReference type="GO" id="GO:0051539">
    <property type="term" value="F:4 iron, 4 sulfur cluster binding"/>
    <property type="evidence" value="ECO:0007669"/>
    <property type="project" value="UniProtKB-UniRule"/>
</dbReference>
<keyword evidence="14 17" id="KW-0676">Redox-active center</keyword>
<keyword evidence="13 17" id="KW-1015">Disulfide bond</keyword>
<evidence type="ECO:0000256" key="10">
    <source>
        <dbReference type="ARBA" id="ARBA00023002"/>
    </source>
</evidence>
<sequence length="377" mass="43843">MLVHICCSVDSHYFLSELQKLYPQEKFVGFFYNPNIHPKSEHDLRLADVQRSCDLLGIELLQGEYDVEEWLEQVRGLEEEPEKGERCVKCFDVRLMRSALESQKIGQKQFTTTLLSSPMKEQQRLFHEGDHIAGLYGLEFIKVNVRANGGVQKQNELAKKDHLYRQNYCGCKFALEKQRSKQGKTSLEMLSDLFDKKPLGSIEERQEVFATRNFLEKEQRPYLLMQRKYQIHRVLSSILLDSQNHPIPHYVLADSASKKSTKIPQIHLIKPRLRLDEEKQSLYVQGDFAIGFSSKDDTVFVSLDFVNFIFDAHFFKIADLTSDAWNLEREMELRVLLCGHQSINAIVIVENLFSGGVVFEMQSLFQEENLFRIIEPL</sequence>
<evidence type="ECO:0000256" key="12">
    <source>
        <dbReference type="ARBA" id="ARBA00023014"/>
    </source>
</evidence>
<feature type="binding site" evidence="17">
    <location>
        <position position="6"/>
    </location>
    <ligand>
        <name>[4Fe-4S] cluster</name>
        <dbReference type="ChEBI" id="CHEBI:49883"/>
    </ligand>
</feature>
<dbReference type="GO" id="GO:0052693">
    <property type="term" value="F:epoxyqueuosine reductase activity"/>
    <property type="evidence" value="ECO:0007669"/>
    <property type="project" value="UniProtKB-UniRule"/>
</dbReference>
<dbReference type="STRING" id="679897.HMU00420"/>